<feature type="transmembrane region" description="Helical" evidence="2">
    <location>
        <begin position="66"/>
        <end position="85"/>
    </location>
</feature>
<dbReference type="EMBL" id="CP060635">
    <property type="protein sequence ID" value="QNM09745.1"/>
    <property type="molecule type" value="Genomic_DNA"/>
</dbReference>
<evidence type="ECO:0000259" key="3">
    <source>
        <dbReference type="Pfam" id="PF13240"/>
    </source>
</evidence>
<accession>A0A7G9GG13</accession>
<evidence type="ECO:0000313" key="5">
    <source>
        <dbReference type="Proteomes" id="UP000515860"/>
    </source>
</evidence>
<protein>
    <submittedName>
        <fullName evidence="4">Zinc ribbon domain-containing protein</fullName>
    </submittedName>
</protein>
<gene>
    <name evidence="4" type="ORF">H9Q79_05500</name>
</gene>
<feature type="compositionally biased region" description="Polar residues" evidence="1">
    <location>
        <begin position="31"/>
        <end position="48"/>
    </location>
</feature>
<sequence>MFCRNCGKEIPNGINFCNHCGAAQNVSSSQDTQSFYQTNEAQQSTVDSQPMHAEPRPPKKKSKGTLRFIIPIAVVAVAFVIGYFATGANKLKQPTAFAPPTIHDPVDLPSPSINEDAMEDSSEDNIVGAKELAKETFRFSNEIGEAWVTFHYTEDNIVASIVGSITYNDLSLVDTNMLNDLKSDAENAQSYLDELGAGPASSVFVQESPEKFNLTYSFTGLTSDTDMAELAAAFIGFETLGGEIPLETAEAAMTGFGYTLE</sequence>
<evidence type="ECO:0000256" key="1">
    <source>
        <dbReference type="SAM" id="MobiDB-lite"/>
    </source>
</evidence>
<dbReference type="InterPro" id="IPR026870">
    <property type="entry name" value="Zinc_ribbon_dom"/>
</dbReference>
<feature type="domain" description="Zinc-ribbon" evidence="3">
    <location>
        <begin position="2"/>
        <end position="23"/>
    </location>
</feature>
<dbReference type="Proteomes" id="UP000515860">
    <property type="component" value="Chromosome"/>
</dbReference>
<dbReference type="Pfam" id="PF13240">
    <property type="entry name" value="Zn_Ribbon_1"/>
    <property type="match status" value="1"/>
</dbReference>
<feature type="region of interest" description="Disordered" evidence="1">
    <location>
        <begin position="31"/>
        <end position="62"/>
    </location>
</feature>
<dbReference type="RefSeq" id="WP_249329361.1">
    <property type="nucleotide sequence ID" value="NZ_CP060635.1"/>
</dbReference>
<keyword evidence="2" id="KW-1133">Transmembrane helix</keyword>
<organism evidence="4 5">
    <name type="scientific">Wansuia hejianensis</name>
    <dbReference type="NCBI Taxonomy" id="2763667"/>
    <lineage>
        <taxon>Bacteria</taxon>
        <taxon>Bacillati</taxon>
        <taxon>Bacillota</taxon>
        <taxon>Clostridia</taxon>
        <taxon>Lachnospirales</taxon>
        <taxon>Lachnospiraceae</taxon>
        <taxon>Wansuia</taxon>
    </lineage>
</organism>
<reference evidence="4 5" key="1">
    <citation type="submission" date="2020-08" db="EMBL/GenBank/DDBJ databases">
        <authorList>
            <person name="Liu C."/>
            <person name="Sun Q."/>
        </authorList>
    </citation>
    <scope>NUCLEOTIDE SEQUENCE [LARGE SCALE GENOMIC DNA]</scope>
    <source>
        <strain evidence="4 5">NSJ-29</strain>
    </source>
</reference>
<name>A0A7G9GG13_9FIRM</name>
<keyword evidence="5" id="KW-1185">Reference proteome</keyword>
<evidence type="ECO:0000256" key="2">
    <source>
        <dbReference type="SAM" id="Phobius"/>
    </source>
</evidence>
<keyword evidence="2" id="KW-0812">Transmembrane</keyword>
<dbReference type="KEGG" id="whj:H9Q79_05500"/>
<proteinExistence type="predicted"/>
<keyword evidence="2" id="KW-0472">Membrane</keyword>
<evidence type="ECO:0000313" key="4">
    <source>
        <dbReference type="EMBL" id="QNM09745.1"/>
    </source>
</evidence>
<dbReference type="AlphaFoldDB" id="A0A7G9GG13"/>